<evidence type="ECO:0000313" key="3">
    <source>
        <dbReference type="Proteomes" id="UP000540656"/>
    </source>
</evidence>
<feature type="transmembrane region" description="Helical" evidence="1">
    <location>
        <begin position="7"/>
        <end position="26"/>
    </location>
</feature>
<keyword evidence="3" id="KW-1185">Reference proteome</keyword>
<dbReference type="EMBL" id="JACCAA010000001">
    <property type="protein sequence ID" value="NYG57631.1"/>
    <property type="molecule type" value="Genomic_DNA"/>
</dbReference>
<name>A0A7Y9RYA7_9ACTN</name>
<keyword evidence="1" id="KW-1133">Transmembrane helix</keyword>
<proteinExistence type="predicted"/>
<sequence length="62" mass="6532">MKRGVPIALGVVMIIAGFVLWGQGLGAIEGSPMTGSKFWAYAGPLIAGFGVALIMVTLQRRR</sequence>
<accession>A0A7Y9RYA7</accession>
<evidence type="ECO:0008006" key="4">
    <source>
        <dbReference type="Google" id="ProtNLM"/>
    </source>
</evidence>
<dbReference type="AlphaFoldDB" id="A0A7Y9RYA7"/>
<evidence type="ECO:0000313" key="2">
    <source>
        <dbReference type="EMBL" id="NYG57631.1"/>
    </source>
</evidence>
<gene>
    <name evidence="2" type="ORF">BJ980_000554</name>
</gene>
<dbReference type="RefSeq" id="WP_179500877.1">
    <property type="nucleotide sequence ID" value="NZ_JACCAA010000001.1"/>
</dbReference>
<keyword evidence="1" id="KW-0812">Transmembrane</keyword>
<feature type="transmembrane region" description="Helical" evidence="1">
    <location>
        <begin position="38"/>
        <end position="58"/>
    </location>
</feature>
<comment type="caution">
    <text evidence="2">The sequence shown here is derived from an EMBL/GenBank/DDBJ whole genome shotgun (WGS) entry which is preliminary data.</text>
</comment>
<dbReference type="Proteomes" id="UP000540656">
    <property type="component" value="Unassembled WGS sequence"/>
</dbReference>
<protein>
    <recommendedName>
        <fullName evidence="4">Integral membrane protein</fullName>
    </recommendedName>
</protein>
<organism evidence="2 3">
    <name type="scientific">Nocardioides daedukensis</name>
    <dbReference type="NCBI Taxonomy" id="634462"/>
    <lineage>
        <taxon>Bacteria</taxon>
        <taxon>Bacillati</taxon>
        <taxon>Actinomycetota</taxon>
        <taxon>Actinomycetes</taxon>
        <taxon>Propionibacteriales</taxon>
        <taxon>Nocardioidaceae</taxon>
        <taxon>Nocardioides</taxon>
    </lineage>
</organism>
<keyword evidence="1" id="KW-0472">Membrane</keyword>
<evidence type="ECO:0000256" key="1">
    <source>
        <dbReference type="SAM" id="Phobius"/>
    </source>
</evidence>
<reference evidence="2 3" key="1">
    <citation type="submission" date="2020-07" db="EMBL/GenBank/DDBJ databases">
        <title>Sequencing the genomes of 1000 actinobacteria strains.</title>
        <authorList>
            <person name="Klenk H.-P."/>
        </authorList>
    </citation>
    <scope>NUCLEOTIDE SEQUENCE [LARGE SCALE GENOMIC DNA]</scope>
    <source>
        <strain evidence="2 3">DSM 23819</strain>
    </source>
</reference>